<dbReference type="AlphaFoldDB" id="A0AAU7AYS7"/>
<feature type="transmembrane region" description="Helical" evidence="1">
    <location>
        <begin position="63"/>
        <end position="82"/>
    </location>
</feature>
<dbReference type="RefSeq" id="WP_354698081.1">
    <property type="nucleotide sequence ID" value="NZ_CP114014.1"/>
</dbReference>
<keyword evidence="1" id="KW-0472">Membrane</keyword>
<proteinExistence type="predicted"/>
<accession>A0AAU7AYS7</accession>
<dbReference type="EMBL" id="CP114014">
    <property type="protein sequence ID" value="XAY06867.1"/>
    <property type="molecule type" value="Genomic_DNA"/>
</dbReference>
<dbReference type="KEGG" id="parq:DSM112329_03745"/>
<organism evidence="2">
    <name type="scientific">Paraconexibacter sp. AEG42_29</name>
    <dbReference type="NCBI Taxonomy" id="2997339"/>
    <lineage>
        <taxon>Bacteria</taxon>
        <taxon>Bacillati</taxon>
        <taxon>Actinomycetota</taxon>
        <taxon>Thermoleophilia</taxon>
        <taxon>Solirubrobacterales</taxon>
        <taxon>Paraconexibacteraceae</taxon>
        <taxon>Paraconexibacter</taxon>
    </lineage>
</organism>
<evidence type="ECO:0000313" key="2">
    <source>
        <dbReference type="EMBL" id="XAY06867.1"/>
    </source>
</evidence>
<keyword evidence="1" id="KW-0812">Transmembrane</keyword>
<feature type="transmembrane region" description="Helical" evidence="1">
    <location>
        <begin position="29"/>
        <end position="51"/>
    </location>
</feature>
<protein>
    <submittedName>
        <fullName evidence="2">Uncharacterized protein</fullName>
    </submittedName>
</protein>
<evidence type="ECO:0000256" key="1">
    <source>
        <dbReference type="SAM" id="Phobius"/>
    </source>
</evidence>
<name>A0AAU7AYS7_9ACTN</name>
<sequence>MSRLLAAVAAIAALLAVLAGGIWLFGAVVAGSTAAAVVLVGAWFAVVGLATEAATRRRSSLRMVLRIAFVTTTVVLLGAGAYTSTHETTVNEALDTGPPASRAAPAAVDDLLAPQP</sequence>
<reference evidence="2" key="1">
    <citation type="submission" date="2022-12" db="EMBL/GenBank/DDBJ databases">
        <title>Paraconexibacter alkalitolerans sp. nov. and Baekduia alba sp. nov., isolated from soil and emended description of the genera Paraconexibacter (Chun et al., 2020) and Baekduia (An et al., 2020).</title>
        <authorList>
            <person name="Vieira S."/>
            <person name="Huber K.J."/>
            <person name="Geppert A."/>
            <person name="Wolf J."/>
            <person name="Neumann-Schaal M."/>
            <person name="Muesken M."/>
            <person name="Overmann J."/>
        </authorList>
    </citation>
    <scope>NUCLEOTIDE SEQUENCE</scope>
    <source>
        <strain evidence="2">AEG42_29</strain>
    </source>
</reference>
<gene>
    <name evidence="2" type="ORF">DSM112329_03745</name>
</gene>
<keyword evidence="1" id="KW-1133">Transmembrane helix</keyword>